<gene>
    <name evidence="2" type="ORF">OEG85_06385</name>
</gene>
<sequence length="68" mass="7324">MAKNIESKKTPVLAVLNMKGGVGKTTIAANVMRLLYKQFSKRTILVDFDPAASTPIRNTNGCEVAQAT</sequence>
<evidence type="ECO:0000313" key="2">
    <source>
        <dbReference type="EMBL" id="WAH65580.1"/>
    </source>
</evidence>
<dbReference type="InterPro" id="IPR002586">
    <property type="entry name" value="CobQ/CobB/MinD/ParA_Nub-bd_dom"/>
</dbReference>
<protein>
    <submittedName>
        <fullName evidence="2">ParA family protein</fullName>
    </submittedName>
</protein>
<proteinExistence type="predicted"/>
<dbReference type="AlphaFoldDB" id="A0AA47EWU7"/>
<name>A0AA47EWU7_9XANT</name>
<dbReference type="RefSeq" id="WP_268214411.1">
    <property type="nucleotide sequence ID" value="NZ_CP107241.1"/>
</dbReference>
<dbReference type="Gene3D" id="3.40.50.300">
    <property type="entry name" value="P-loop containing nucleotide triphosphate hydrolases"/>
    <property type="match status" value="1"/>
</dbReference>
<reference evidence="2" key="1">
    <citation type="submission" date="2022-10" db="EMBL/GenBank/DDBJ databases">
        <title>Complete genome sequence resource for Xanthomonas hortorum isolated from Greek Oregano.</title>
        <authorList>
            <person name="Gonzalez-Tobon J."/>
            <person name="Helmann T.C."/>
            <person name="Daughtrey M."/>
            <person name="Stodghill P.V."/>
            <person name="Filiatrault M.J."/>
        </authorList>
    </citation>
    <scope>NUCLEOTIDE SEQUENCE</scope>
    <source>
        <strain evidence="2">Oregano 108</strain>
    </source>
</reference>
<evidence type="ECO:0000313" key="3">
    <source>
        <dbReference type="Proteomes" id="UP001164737"/>
    </source>
</evidence>
<organism evidence="2 3">
    <name type="scientific">Xanthomonas hortorum</name>
    <dbReference type="NCBI Taxonomy" id="56454"/>
    <lineage>
        <taxon>Bacteria</taxon>
        <taxon>Pseudomonadati</taxon>
        <taxon>Pseudomonadota</taxon>
        <taxon>Gammaproteobacteria</taxon>
        <taxon>Lysobacterales</taxon>
        <taxon>Lysobacteraceae</taxon>
        <taxon>Xanthomonas</taxon>
    </lineage>
</organism>
<evidence type="ECO:0000259" key="1">
    <source>
        <dbReference type="Pfam" id="PF01656"/>
    </source>
</evidence>
<dbReference type="Pfam" id="PF01656">
    <property type="entry name" value="CbiA"/>
    <property type="match status" value="1"/>
</dbReference>
<dbReference type="EMBL" id="CP107241">
    <property type="protein sequence ID" value="WAH65580.1"/>
    <property type="molecule type" value="Genomic_DNA"/>
</dbReference>
<feature type="domain" description="CobQ/CobB/MinD/ParA nucleotide binding" evidence="1">
    <location>
        <begin position="13"/>
        <end position="54"/>
    </location>
</feature>
<dbReference type="InterPro" id="IPR027417">
    <property type="entry name" value="P-loop_NTPase"/>
</dbReference>
<dbReference type="SUPFAM" id="SSF52540">
    <property type="entry name" value="P-loop containing nucleoside triphosphate hydrolases"/>
    <property type="match status" value="1"/>
</dbReference>
<accession>A0AA47EWU7</accession>
<dbReference type="Proteomes" id="UP001164737">
    <property type="component" value="Chromosome"/>
</dbReference>